<reference evidence="1" key="1">
    <citation type="submission" date="2018-06" db="EMBL/GenBank/DDBJ databases">
        <authorList>
            <person name="Zhirakovskaya E."/>
        </authorList>
    </citation>
    <scope>NUCLEOTIDE SEQUENCE</scope>
</reference>
<accession>A0A3B0US86</accession>
<dbReference type="EMBL" id="UOEU01000481">
    <property type="protein sequence ID" value="VAW33758.1"/>
    <property type="molecule type" value="Genomic_DNA"/>
</dbReference>
<proteinExistence type="predicted"/>
<protein>
    <submittedName>
        <fullName evidence="1">Uncharacterized protein</fullName>
    </submittedName>
</protein>
<organism evidence="1">
    <name type="scientific">hydrothermal vent metagenome</name>
    <dbReference type="NCBI Taxonomy" id="652676"/>
    <lineage>
        <taxon>unclassified sequences</taxon>
        <taxon>metagenomes</taxon>
        <taxon>ecological metagenomes</taxon>
    </lineage>
</organism>
<evidence type="ECO:0000313" key="1">
    <source>
        <dbReference type="EMBL" id="VAW33758.1"/>
    </source>
</evidence>
<dbReference type="AlphaFoldDB" id="A0A3B0US86"/>
<sequence length="149" mass="17630">MSQQKFLQTIPEVMIPQLPTSLQTIQVRQPWRWLTQFHFGETRLHYELSRVARRDAWEIGFHFESGDKQLNRFLLLGFRRHLFEIKDVLGKSFEAEVWDKGWAKVYEVVPAEPLTEVYQIKIGRRLADVIGCLHPVFVDLRGQAARIKR</sequence>
<name>A0A3B0US86_9ZZZZ</name>
<gene>
    <name evidence="1" type="ORF">MNBD_CHLOROFLEXI01-1080</name>
</gene>